<keyword evidence="2" id="KW-0813">Transport</keyword>
<evidence type="ECO:0000313" key="9">
    <source>
        <dbReference type="Proteomes" id="UP000654452"/>
    </source>
</evidence>
<evidence type="ECO:0000259" key="7">
    <source>
        <dbReference type="Pfam" id="PF01545"/>
    </source>
</evidence>
<sequence>MTTEQKVLRLSIAVTVLLAGAGILFGLLSGSFAIVFDGIYSLVDASMTMVTLLVSNLIAASTSAGPRRGKLAERFTMGFWHLEPMVLGLNATLLMGAAIYALINAVGSLMTGGRDLAFDHAIVYTAVTVVVAAGMAVFATRANRTVRSDFLALDAKSWIMAAALTAALLVAFVFGHLIQGTRLQWVSPYIDPAVLALVCLVVIPIPVGTMRQALADVLLVTPPDLKRHVDAVASDTVRRHGFASYRAYVARVGRGRQIELFFIVPSGWPPRMLEEWDKIRDEVGAAIGGEGPDRWLTIVFTSDLEWAE</sequence>
<dbReference type="InterPro" id="IPR058533">
    <property type="entry name" value="Cation_efflux_TM"/>
</dbReference>
<feature type="transmembrane region" description="Helical" evidence="6">
    <location>
        <begin position="121"/>
        <end position="138"/>
    </location>
</feature>
<evidence type="ECO:0000256" key="6">
    <source>
        <dbReference type="SAM" id="Phobius"/>
    </source>
</evidence>
<evidence type="ECO:0000256" key="5">
    <source>
        <dbReference type="ARBA" id="ARBA00023136"/>
    </source>
</evidence>
<dbReference type="EMBL" id="JAEPIV010000030">
    <property type="protein sequence ID" value="MBK4722754.1"/>
    <property type="molecule type" value="Genomic_DNA"/>
</dbReference>
<feature type="domain" description="Cation efflux protein transmembrane" evidence="7">
    <location>
        <begin position="9"/>
        <end position="214"/>
    </location>
</feature>
<gene>
    <name evidence="8" type="ORF">JJL56_28255</name>
</gene>
<dbReference type="Proteomes" id="UP000654452">
    <property type="component" value="Unassembled WGS sequence"/>
</dbReference>
<dbReference type="SUPFAM" id="SSF161111">
    <property type="entry name" value="Cation efflux protein transmembrane domain-like"/>
    <property type="match status" value="1"/>
</dbReference>
<dbReference type="PANTHER" id="PTHR43840:SF15">
    <property type="entry name" value="MITOCHONDRIAL METAL TRANSPORTER 1-RELATED"/>
    <property type="match status" value="1"/>
</dbReference>
<feature type="transmembrane region" description="Helical" evidence="6">
    <location>
        <begin position="158"/>
        <end position="177"/>
    </location>
</feature>
<evidence type="ECO:0000256" key="4">
    <source>
        <dbReference type="ARBA" id="ARBA00022989"/>
    </source>
</evidence>
<evidence type="ECO:0000256" key="1">
    <source>
        <dbReference type="ARBA" id="ARBA00004141"/>
    </source>
</evidence>
<keyword evidence="3 6" id="KW-0812">Transmembrane</keyword>
<name>A0ABS1I6R9_9PROT</name>
<comment type="subcellular location">
    <subcellularLocation>
        <location evidence="1">Membrane</location>
        <topology evidence="1">Multi-pass membrane protein</topology>
    </subcellularLocation>
</comment>
<dbReference type="PANTHER" id="PTHR43840">
    <property type="entry name" value="MITOCHONDRIAL METAL TRANSPORTER 1-RELATED"/>
    <property type="match status" value="1"/>
</dbReference>
<evidence type="ECO:0000256" key="3">
    <source>
        <dbReference type="ARBA" id="ARBA00022692"/>
    </source>
</evidence>
<feature type="transmembrane region" description="Helical" evidence="6">
    <location>
        <begin position="42"/>
        <end position="64"/>
    </location>
</feature>
<evidence type="ECO:0000313" key="8">
    <source>
        <dbReference type="EMBL" id="MBK4722754.1"/>
    </source>
</evidence>
<dbReference type="Pfam" id="PF01545">
    <property type="entry name" value="Cation_efflux"/>
    <property type="match status" value="1"/>
</dbReference>
<keyword evidence="5 6" id="KW-0472">Membrane</keyword>
<feature type="transmembrane region" description="Helical" evidence="6">
    <location>
        <begin position="12"/>
        <end position="36"/>
    </location>
</feature>
<evidence type="ECO:0000256" key="2">
    <source>
        <dbReference type="ARBA" id="ARBA00022448"/>
    </source>
</evidence>
<organism evidence="8 9">
    <name type="scientific">Azospirillum aestuarii</name>
    <dbReference type="NCBI Taxonomy" id="2802052"/>
    <lineage>
        <taxon>Bacteria</taxon>
        <taxon>Pseudomonadati</taxon>
        <taxon>Pseudomonadota</taxon>
        <taxon>Alphaproteobacteria</taxon>
        <taxon>Rhodospirillales</taxon>
        <taxon>Azospirillaceae</taxon>
        <taxon>Azospirillum</taxon>
    </lineage>
</organism>
<dbReference type="Gene3D" id="1.20.1510.10">
    <property type="entry name" value="Cation efflux protein transmembrane domain"/>
    <property type="match status" value="1"/>
</dbReference>
<comment type="caution">
    <text evidence="8">The sequence shown here is derived from an EMBL/GenBank/DDBJ whole genome shotgun (WGS) entry which is preliminary data.</text>
</comment>
<proteinExistence type="predicted"/>
<reference evidence="8 9" key="1">
    <citation type="submission" date="2021-01" db="EMBL/GenBank/DDBJ databases">
        <title>Azospirillum sp. YIM DDC1 draft genome.</title>
        <authorList>
            <person name="Wang Y.-X."/>
        </authorList>
    </citation>
    <scope>NUCLEOTIDE SEQUENCE [LARGE SCALE GENOMIC DNA]</scope>
    <source>
        <strain evidence="8 9">YIM DDC1</strain>
    </source>
</reference>
<dbReference type="RefSeq" id="WP_145628627.1">
    <property type="nucleotide sequence ID" value="NZ_JAEPIV010000030.1"/>
</dbReference>
<dbReference type="InterPro" id="IPR027469">
    <property type="entry name" value="Cation_efflux_TMD_sf"/>
</dbReference>
<feature type="transmembrane region" description="Helical" evidence="6">
    <location>
        <begin position="189"/>
        <end position="207"/>
    </location>
</feature>
<accession>A0ABS1I6R9</accession>
<feature type="transmembrane region" description="Helical" evidence="6">
    <location>
        <begin position="85"/>
        <end position="109"/>
    </location>
</feature>
<protein>
    <submittedName>
        <fullName evidence="8">Cation transporter</fullName>
    </submittedName>
</protein>
<keyword evidence="9" id="KW-1185">Reference proteome</keyword>
<dbReference type="InterPro" id="IPR050291">
    <property type="entry name" value="CDF_Transporter"/>
</dbReference>
<keyword evidence="4 6" id="KW-1133">Transmembrane helix</keyword>